<dbReference type="InterPro" id="IPR000014">
    <property type="entry name" value="PAS"/>
</dbReference>
<organism evidence="20 21">
    <name type="scientific">Ancylomarina longa</name>
    <dbReference type="NCBI Taxonomy" id="2487017"/>
    <lineage>
        <taxon>Bacteria</taxon>
        <taxon>Pseudomonadati</taxon>
        <taxon>Bacteroidota</taxon>
        <taxon>Bacteroidia</taxon>
        <taxon>Marinilabiliales</taxon>
        <taxon>Marinifilaceae</taxon>
        <taxon>Ancylomarina</taxon>
    </lineage>
</organism>
<dbReference type="SMART" id="SM00091">
    <property type="entry name" value="PAS"/>
    <property type="match status" value="3"/>
</dbReference>
<dbReference type="NCBIfam" id="TIGR00229">
    <property type="entry name" value="sensory_box"/>
    <property type="match status" value="3"/>
</dbReference>
<evidence type="ECO:0000313" key="20">
    <source>
        <dbReference type="EMBL" id="RUT78403.1"/>
    </source>
</evidence>
<dbReference type="InterPro" id="IPR013655">
    <property type="entry name" value="PAS_fold_3"/>
</dbReference>
<evidence type="ECO:0000256" key="3">
    <source>
        <dbReference type="ARBA" id="ARBA00012438"/>
    </source>
</evidence>
<feature type="domain" description="PAS" evidence="18">
    <location>
        <begin position="171"/>
        <end position="245"/>
    </location>
</feature>
<keyword evidence="15" id="KW-0472">Membrane</keyword>
<keyword evidence="4" id="KW-1003">Cell membrane</keyword>
<evidence type="ECO:0000256" key="5">
    <source>
        <dbReference type="ARBA" id="ARBA00022519"/>
    </source>
</evidence>
<evidence type="ECO:0000313" key="21">
    <source>
        <dbReference type="Proteomes" id="UP000282985"/>
    </source>
</evidence>
<accession>A0A434AVK3</accession>
<dbReference type="SMART" id="SM00387">
    <property type="entry name" value="HATPase_c"/>
    <property type="match status" value="1"/>
</dbReference>
<dbReference type="PROSITE" id="PS50113">
    <property type="entry name" value="PAC"/>
    <property type="match status" value="3"/>
</dbReference>
<dbReference type="InterPro" id="IPR000700">
    <property type="entry name" value="PAS-assoc_C"/>
</dbReference>
<keyword evidence="10" id="KW-0547">Nucleotide-binding</keyword>
<evidence type="ECO:0000256" key="14">
    <source>
        <dbReference type="ARBA" id="ARBA00023012"/>
    </source>
</evidence>
<dbReference type="FunFam" id="1.10.287.130:FF:000002">
    <property type="entry name" value="Two-component osmosensing histidine kinase"/>
    <property type="match status" value="1"/>
</dbReference>
<dbReference type="SMART" id="SM00388">
    <property type="entry name" value="HisKA"/>
    <property type="match status" value="1"/>
</dbReference>
<keyword evidence="12" id="KW-0067">ATP-binding</keyword>
<evidence type="ECO:0000256" key="9">
    <source>
        <dbReference type="ARBA" id="ARBA00022737"/>
    </source>
</evidence>
<evidence type="ECO:0000256" key="16">
    <source>
        <dbReference type="SAM" id="Coils"/>
    </source>
</evidence>
<evidence type="ECO:0000256" key="15">
    <source>
        <dbReference type="ARBA" id="ARBA00023136"/>
    </source>
</evidence>
<dbReference type="PANTHER" id="PTHR43304">
    <property type="entry name" value="PHYTOCHROME-LIKE PROTEIN CPH1"/>
    <property type="match status" value="1"/>
</dbReference>
<dbReference type="InterPro" id="IPR001610">
    <property type="entry name" value="PAC"/>
</dbReference>
<evidence type="ECO:0000256" key="13">
    <source>
        <dbReference type="ARBA" id="ARBA00022989"/>
    </source>
</evidence>
<dbReference type="OrthoDB" id="9796457at2"/>
<feature type="domain" description="Histidine kinase" evidence="17">
    <location>
        <begin position="450"/>
        <end position="668"/>
    </location>
</feature>
<keyword evidence="6" id="KW-0597">Phosphoprotein</keyword>
<feature type="domain" description="PAS" evidence="18">
    <location>
        <begin position="331"/>
        <end position="377"/>
    </location>
</feature>
<proteinExistence type="predicted"/>
<feature type="domain" description="PAC" evidence="19">
    <location>
        <begin position="380"/>
        <end position="432"/>
    </location>
</feature>
<dbReference type="Gene3D" id="3.30.450.20">
    <property type="entry name" value="PAS domain"/>
    <property type="match status" value="3"/>
</dbReference>
<evidence type="ECO:0000256" key="10">
    <source>
        <dbReference type="ARBA" id="ARBA00022741"/>
    </source>
</evidence>
<dbReference type="GO" id="GO:0000155">
    <property type="term" value="F:phosphorelay sensor kinase activity"/>
    <property type="evidence" value="ECO:0007669"/>
    <property type="project" value="InterPro"/>
</dbReference>
<dbReference type="InterPro" id="IPR052162">
    <property type="entry name" value="Sensor_kinase/Photoreceptor"/>
</dbReference>
<name>A0A434AVK3_9BACT</name>
<dbReference type="GO" id="GO:0005524">
    <property type="term" value="F:ATP binding"/>
    <property type="evidence" value="ECO:0007669"/>
    <property type="project" value="UniProtKB-KW"/>
</dbReference>
<dbReference type="SMART" id="SM00086">
    <property type="entry name" value="PAC"/>
    <property type="match status" value="3"/>
</dbReference>
<dbReference type="InterPro" id="IPR003661">
    <property type="entry name" value="HisK_dim/P_dom"/>
</dbReference>
<evidence type="ECO:0000256" key="12">
    <source>
        <dbReference type="ARBA" id="ARBA00022840"/>
    </source>
</evidence>
<dbReference type="Gene3D" id="2.10.70.100">
    <property type="match status" value="2"/>
</dbReference>
<keyword evidence="13" id="KW-1133">Transmembrane helix</keyword>
<evidence type="ECO:0000259" key="17">
    <source>
        <dbReference type="PROSITE" id="PS50109"/>
    </source>
</evidence>
<dbReference type="InterPro" id="IPR035965">
    <property type="entry name" value="PAS-like_dom_sf"/>
</dbReference>
<feature type="coiled-coil region" evidence="16">
    <location>
        <begin position="5"/>
        <end position="53"/>
    </location>
</feature>
<keyword evidence="8" id="KW-0812">Transmembrane</keyword>
<dbReference type="FunFam" id="2.10.70.100:FF:000001">
    <property type="entry name" value="Sensory transduction histidine kinase"/>
    <property type="match status" value="1"/>
</dbReference>
<dbReference type="SUPFAM" id="SSF55785">
    <property type="entry name" value="PYP-like sensor domain (PAS domain)"/>
    <property type="match status" value="3"/>
</dbReference>
<dbReference type="Pfam" id="PF02518">
    <property type="entry name" value="HATPase_c"/>
    <property type="match status" value="1"/>
</dbReference>
<dbReference type="SUPFAM" id="SSF55874">
    <property type="entry name" value="ATPase domain of HSP90 chaperone/DNA topoisomerase II/histidine kinase"/>
    <property type="match status" value="1"/>
</dbReference>
<dbReference type="PROSITE" id="PS50109">
    <property type="entry name" value="HIS_KIN"/>
    <property type="match status" value="1"/>
</dbReference>
<dbReference type="GO" id="GO:0005886">
    <property type="term" value="C:plasma membrane"/>
    <property type="evidence" value="ECO:0007669"/>
    <property type="project" value="UniProtKB-SubCell"/>
</dbReference>
<dbReference type="AlphaFoldDB" id="A0A434AVK3"/>
<dbReference type="PANTHER" id="PTHR43304:SF1">
    <property type="entry name" value="PAC DOMAIN-CONTAINING PROTEIN"/>
    <property type="match status" value="1"/>
</dbReference>
<dbReference type="PRINTS" id="PR00344">
    <property type="entry name" value="BCTRLSENSOR"/>
</dbReference>
<gene>
    <name evidence="20" type="ORF">DLK05_08755</name>
</gene>
<feature type="domain" description="PAC" evidence="19">
    <location>
        <begin position="118"/>
        <end position="170"/>
    </location>
</feature>
<comment type="caution">
    <text evidence="20">The sequence shown here is derived from an EMBL/GenBank/DDBJ whole genome shotgun (WGS) entry which is preliminary data.</text>
</comment>
<keyword evidence="14" id="KW-0902">Two-component regulatory system</keyword>
<dbReference type="InterPro" id="IPR036890">
    <property type="entry name" value="HATPase_C_sf"/>
</dbReference>
<evidence type="ECO:0000256" key="8">
    <source>
        <dbReference type="ARBA" id="ARBA00022692"/>
    </source>
</evidence>
<evidence type="ECO:0000256" key="4">
    <source>
        <dbReference type="ARBA" id="ARBA00022475"/>
    </source>
</evidence>
<reference evidence="20 21" key="1">
    <citation type="submission" date="2018-11" db="EMBL/GenBank/DDBJ databases">
        <title>Parancylomarina longa gen. nov., sp. nov., isolated from sediments of southern Okinawa.</title>
        <authorList>
            <person name="Fu T."/>
        </authorList>
    </citation>
    <scope>NUCLEOTIDE SEQUENCE [LARGE SCALE GENOMIC DNA]</scope>
    <source>
        <strain evidence="20 21">T3-2 S1-C</strain>
    </source>
</reference>
<keyword evidence="16" id="KW-0175">Coiled coil</keyword>
<dbReference type="CDD" id="cd00082">
    <property type="entry name" value="HisKA"/>
    <property type="match status" value="1"/>
</dbReference>
<dbReference type="InterPro" id="IPR004358">
    <property type="entry name" value="Sig_transdc_His_kin-like_C"/>
</dbReference>
<evidence type="ECO:0000256" key="2">
    <source>
        <dbReference type="ARBA" id="ARBA00004429"/>
    </source>
</evidence>
<feature type="domain" description="PAC" evidence="19">
    <location>
        <begin position="250"/>
        <end position="303"/>
    </location>
</feature>
<dbReference type="SUPFAM" id="SSF47384">
    <property type="entry name" value="Homodimeric domain of signal transducing histidine kinase"/>
    <property type="match status" value="1"/>
</dbReference>
<evidence type="ECO:0000259" key="18">
    <source>
        <dbReference type="PROSITE" id="PS50112"/>
    </source>
</evidence>
<evidence type="ECO:0000256" key="11">
    <source>
        <dbReference type="ARBA" id="ARBA00022777"/>
    </source>
</evidence>
<dbReference type="InterPro" id="IPR005467">
    <property type="entry name" value="His_kinase_dom"/>
</dbReference>
<dbReference type="RefSeq" id="WP_127343609.1">
    <property type="nucleotide sequence ID" value="NZ_RJJX01000009.1"/>
</dbReference>
<evidence type="ECO:0000259" key="19">
    <source>
        <dbReference type="PROSITE" id="PS50113"/>
    </source>
</evidence>
<dbReference type="Gene3D" id="3.30.565.10">
    <property type="entry name" value="Histidine kinase-like ATPase, C-terminal domain"/>
    <property type="match status" value="1"/>
</dbReference>
<evidence type="ECO:0000256" key="6">
    <source>
        <dbReference type="ARBA" id="ARBA00022553"/>
    </source>
</evidence>
<dbReference type="FunFam" id="3.30.565.10:FF:000023">
    <property type="entry name" value="PAS domain-containing sensor histidine kinase"/>
    <property type="match status" value="1"/>
</dbReference>
<dbReference type="Pfam" id="PF00512">
    <property type="entry name" value="HisKA"/>
    <property type="match status" value="1"/>
</dbReference>
<keyword evidence="7" id="KW-0808">Transferase</keyword>
<dbReference type="Pfam" id="PF08447">
    <property type="entry name" value="PAS_3"/>
    <property type="match status" value="3"/>
</dbReference>
<evidence type="ECO:0000256" key="7">
    <source>
        <dbReference type="ARBA" id="ARBA00022679"/>
    </source>
</evidence>
<dbReference type="InterPro" id="IPR036097">
    <property type="entry name" value="HisK_dim/P_sf"/>
</dbReference>
<keyword evidence="11" id="KW-0418">Kinase</keyword>
<dbReference type="Gene3D" id="1.10.287.130">
    <property type="match status" value="1"/>
</dbReference>
<dbReference type="CDD" id="cd00130">
    <property type="entry name" value="PAS"/>
    <property type="match status" value="3"/>
</dbReference>
<keyword evidence="5" id="KW-0997">Cell inner membrane</keyword>
<comment type="subcellular location">
    <subcellularLocation>
        <location evidence="2">Cell inner membrane</location>
        <topology evidence="2">Multi-pass membrane protein</topology>
    </subcellularLocation>
</comment>
<comment type="catalytic activity">
    <reaction evidence="1">
        <text>ATP + protein L-histidine = ADP + protein N-phospho-L-histidine.</text>
        <dbReference type="EC" id="2.7.13.3"/>
    </reaction>
</comment>
<dbReference type="InterPro" id="IPR003594">
    <property type="entry name" value="HATPase_dom"/>
</dbReference>
<keyword evidence="9" id="KW-0677">Repeat</keyword>
<dbReference type="EMBL" id="RJJX01000009">
    <property type="protein sequence ID" value="RUT78403.1"/>
    <property type="molecule type" value="Genomic_DNA"/>
</dbReference>
<protein>
    <recommendedName>
        <fullName evidence="3">histidine kinase</fullName>
        <ecNumber evidence="3">2.7.13.3</ecNumber>
    </recommendedName>
</protein>
<keyword evidence="21" id="KW-1185">Reference proteome</keyword>
<dbReference type="CDD" id="cd16922">
    <property type="entry name" value="HATPase_EvgS-ArcB-TorS-like"/>
    <property type="match status" value="1"/>
</dbReference>
<dbReference type="PROSITE" id="PS50112">
    <property type="entry name" value="PAS"/>
    <property type="match status" value="2"/>
</dbReference>
<sequence>MHRTKEELLSKIQALKQEIKFLQDSNSKDHHRRKKAKKKLKKNIQRLRMAQQSAHIGNWELNLQTKELIWSDEIFRIFEIDSKKFKASYDTFLQTIHPDDREMVNQAYTNSLKTKLPYQIEHKLLLPDGRIKYVYEQCETFFDPTGNPIRSMGTVQDITEIKKVEESHKRRGAFIRAVADTSPALIYVYDLETNSNIYSNSGMERLLGYSKNEIRKMGDHLFPKLIHPEDLQEVLDFQNQILHASDEDTLEIDYRMRHKNGNWIYLHSRERVFQRNKNGAVIRKVGIASDFTKKKQFSDDLQKHREKLIKAEAIAHMGFIDWNLQNNNVSISDEAYRIHGIDPKIGVGSAMSLVTKAVHPDDKEMVQEALQFAVKGEKDYNIDHRIIWQDGSIHWVQAQAELIKNKQGKPMELLGTIIDITERKKWENELIAAKEKAEESDRLKSAFLANMSHEIRTPMNGILGFAELLETPGLNGEKQQEYIHIIEKSGQRMLSIITDIVDISKIEAGLIELMNVKFNINEQLEDICSFFQPEAKQKGLLLSLKKSFSHEKANLFSDSQKIAAILINLIKNAIKYSNQGKIEFGYHQKEKYLEFFVKDTGIGIPEEQQHLIFERFAQANFDKAKIIEGVGLGLAISKAYVDMLGGEIWVESNKEEGSTFRFTIPCQKSI</sequence>
<dbReference type="EC" id="2.7.13.3" evidence="3"/>
<dbReference type="Proteomes" id="UP000282985">
    <property type="component" value="Unassembled WGS sequence"/>
</dbReference>
<evidence type="ECO:0000256" key="1">
    <source>
        <dbReference type="ARBA" id="ARBA00000085"/>
    </source>
</evidence>